<keyword evidence="2" id="KW-1185">Reference proteome</keyword>
<protein>
    <submittedName>
        <fullName evidence="1">Negative regulation of protein autophosphorylation</fullName>
        <ecNumber evidence="1">2.7.12.1</ecNumber>
    </submittedName>
</protein>
<accession>A0A9X0A116</accession>
<dbReference type="Gene3D" id="1.10.510.10">
    <property type="entry name" value="Transferase(Phosphotransferase) domain 1"/>
    <property type="match status" value="2"/>
</dbReference>
<dbReference type="EMBL" id="MU825406">
    <property type="protein sequence ID" value="KAJ7391427.1"/>
    <property type="molecule type" value="Genomic_DNA"/>
</dbReference>
<dbReference type="InterPro" id="IPR051681">
    <property type="entry name" value="Ser/Thr_Kinases-Pseudokinases"/>
</dbReference>
<dbReference type="EC" id="2.7.12.1" evidence="1"/>
<name>A0A9X0A116_9CNID</name>
<evidence type="ECO:0000313" key="1">
    <source>
        <dbReference type="EMBL" id="KAJ7391427.1"/>
    </source>
</evidence>
<dbReference type="SUPFAM" id="SSF56112">
    <property type="entry name" value="Protein kinase-like (PK-like)"/>
    <property type="match status" value="2"/>
</dbReference>
<reference evidence="1" key="1">
    <citation type="submission" date="2023-01" db="EMBL/GenBank/DDBJ databases">
        <title>Genome assembly of the deep-sea coral Lophelia pertusa.</title>
        <authorList>
            <person name="Herrera S."/>
            <person name="Cordes E."/>
        </authorList>
    </citation>
    <scope>NUCLEOTIDE SEQUENCE</scope>
    <source>
        <strain evidence="1">USNM1676648</strain>
        <tissue evidence="1">Polyp</tissue>
    </source>
</reference>
<comment type="caution">
    <text evidence="1">The sequence shown here is derived from an EMBL/GenBank/DDBJ whole genome shotgun (WGS) entry which is preliminary data.</text>
</comment>
<dbReference type="GO" id="GO:0004712">
    <property type="term" value="F:protein serine/threonine/tyrosine kinase activity"/>
    <property type="evidence" value="ECO:0007669"/>
    <property type="project" value="UniProtKB-EC"/>
</dbReference>
<organism evidence="1 2">
    <name type="scientific">Desmophyllum pertusum</name>
    <dbReference type="NCBI Taxonomy" id="174260"/>
    <lineage>
        <taxon>Eukaryota</taxon>
        <taxon>Metazoa</taxon>
        <taxon>Cnidaria</taxon>
        <taxon>Anthozoa</taxon>
        <taxon>Hexacorallia</taxon>
        <taxon>Scleractinia</taxon>
        <taxon>Caryophylliina</taxon>
        <taxon>Caryophylliidae</taxon>
        <taxon>Desmophyllum</taxon>
    </lineage>
</organism>
<dbReference type="AlphaFoldDB" id="A0A9X0A116"/>
<evidence type="ECO:0000313" key="2">
    <source>
        <dbReference type="Proteomes" id="UP001163046"/>
    </source>
</evidence>
<sequence>MENNICYRNYTVVSVTYVIFCDHFSGGSRDQDQHLIRGSRCFEDVGAQQQHRQQVDNEKGKKSDSSSSLVSEYLGKVIDNADGESKEVNVRQLLDEQEEDIPCAVRLHIALEATKGLCYLHKAGCIHGDFKSSGKIGDFGERFLEAKELVTTQVSVQDPSCHTGGTIPFVAPEILKGENPLSCAIYAALECSWVDNEKGKKSDSSSSLVSEYLGKVIDNADGESKEVNNVRQLLDEQEEDIPCAVRLHIALKAAKGLCYLHKAGCIHGDFKSSGKIGDFGERFLEAKELVTTQVSVQDPSCHTGGTIPFVAPEILKGENPLSCAIYAALECSW</sequence>
<dbReference type="InterPro" id="IPR011009">
    <property type="entry name" value="Kinase-like_dom_sf"/>
</dbReference>
<keyword evidence="1" id="KW-0808">Transferase</keyword>
<gene>
    <name evidence="1" type="primary">TESK1</name>
    <name evidence="1" type="ORF">OS493_018472</name>
</gene>
<dbReference type="PANTHER" id="PTHR44329">
    <property type="entry name" value="SERINE/THREONINE-PROTEIN KINASE TNNI3K-RELATED"/>
    <property type="match status" value="1"/>
</dbReference>
<dbReference type="GO" id="GO:0004674">
    <property type="term" value="F:protein serine/threonine kinase activity"/>
    <property type="evidence" value="ECO:0007669"/>
    <property type="project" value="TreeGrafter"/>
</dbReference>
<proteinExistence type="predicted"/>
<dbReference type="Proteomes" id="UP001163046">
    <property type="component" value="Unassembled WGS sequence"/>
</dbReference>